<keyword evidence="1" id="KW-0496">Mitochondrion</keyword>
<dbReference type="EMBL" id="LKAM01000001">
    <property type="protein sequence ID" value="KUM50478.1"/>
    <property type="molecule type" value="Genomic_DNA"/>
</dbReference>
<proteinExistence type="predicted"/>
<sequence length="56" mass="6538">MSFQSILRIPPAHKKLYLMSVMHDLCGLMNWCASRRKNHRYTCLFGDLINSLPNQS</sequence>
<accession>A0A117NIT6</accession>
<protein>
    <submittedName>
        <fullName evidence="1">Uncharacterized protein</fullName>
    </submittedName>
</protein>
<gene>
    <name evidence="1" type="ORF">ABT39_MTgene321</name>
</gene>
<evidence type="ECO:0000313" key="1">
    <source>
        <dbReference type="EMBL" id="KUM50478.1"/>
    </source>
</evidence>
<name>A0A117NIT6_PICGL</name>
<reference evidence="1" key="1">
    <citation type="journal article" date="2015" name="Genome Biol. Evol.">
        <title>Organellar Genomes of White Spruce (Picea glauca): Assembly and Annotation.</title>
        <authorList>
            <person name="Jackman S.D."/>
            <person name="Warren R.L."/>
            <person name="Gibb E.A."/>
            <person name="Vandervalk B.P."/>
            <person name="Mohamadi H."/>
            <person name="Chu J."/>
            <person name="Raymond A."/>
            <person name="Pleasance S."/>
            <person name="Coope R."/>
            <person name="Wildung M.R."/>
            <person name="Ritland C.E."/>
            <person name="Bousquet J."/>
            <person name="Jones S.J."/>
            <person name="Bohlmann J."/>
            <person name="Birol I."/>
        </authorList>
    </citation>
    <scope>NUCLEOTIDE SEQUENCE [LARGE SCALE GENOMIC DNA]</scope>
    <source>
        <tissue evidence="1">Flushing bud</tissue>
    </source>
</reference>
<comment type="caution">
    <text evidence="1">The sequence shown here is derived from an EMBL/GenBank/DDBJ whole genome shotgun (WGS) entry which is preliminary data.</text>
</comment>
<organism evidence="1">
    <name type="scientific">Picea glauca</name>
    <name type="common">White spruce</name>
    <name type="synonym">Pinus glauca</name>
    <dbReference type="NCBI Taxonomy" id="3330"/>
    <lineage>
        <taxon>Eukaryota</taxon>
        <taxon>Viridiplantae</taxon>
        <taxon>Streptophyta</taxon>
        <taxon>Embryophyta</taxon>
        <taxon>Tracheophyta</taxon>
        <taxon>Spermatophyta</taxon>
        <taxon>Pinopsida</taxon>
        <taxon>Pinidae</taxon>
        <taxon>Conifers I</taxon>
        <taxon>Pinales</taxon>
        <taxon>Pinaceae</taxon>
        <taxon>Picea</taxon>
    </lineage>
</organism>
<geneLocation type="mitochondrion" evidence="1"/>
<dbReference type="AlphaFoldDB" id="A0A117NIT6"/>